<reference evidence="2 3" key="2">
    <citation type="submission" date="2018-06" db="EMBL/GenBank/DDBJ databases">
        <title>Metagenomic assembly of (sub)arctic Cyanobacteria and their associated microbiome from non-axenic cultures.</title>
        <authorList>
            <person name="Baurain D."/>
        </authorList>
    </citation>
    <scope>NUCLEOTIDE SEQUENCE [LARGE SCALE GENOMIC DNA]</scope>
    <source>
        <strain evidence="2">ULC041bin1</strain>
    </source>
</reference>
<dbReference type="GO" id="GO:0071111">
    <property type="term" value="F:cyclic-guanylate-specific phosphodiesterase activity"/>
    <property type="evidence" value="ECO:0007669"/>
    <property type="project" value="InterPro"/>
</dbReference>
<dbReference type="PANTHER" id="PTHR33121">
    <property type="entry name" value="CYCLIC DI-GMP PHOSPHODIESTERASE PDEF"/>
    <property type="match status" value="1"/>
</dbReference>
<organism evidence="2 3">
    <name type="scientific">Shackletoniella antarctica</name>
    <dbReference type="NCBI Taxonomy" id="268115"/>
    <lineage>
        <taxon>Bacteria</taxon>
        <taxon>Bacillati</taxon>
        <taxon>Cyanobacteriota</taxon>
        <taxon>Cyanophyceae</taxon>
        <taxon>Oculatellales</taxon>
        <taxon>Oculatellaceae</taxon>
        <taxon>Shackletoniella</taxon>
    </lineage>
</organism>
<dbReference type="SMART" id="SM00267">
    <property type="entry name" value="GGDEF"/>
    <property type="match status" value="1"/>
</dbReference>
<dbReference type="InterPro" id="IPR043128">
    <property type="entry name" value="Rev_trsase/Diguanyl_cyclase"/>
</dbReference>
<gene>
    <name evidence="2" type="ORF">DCF17_00480</name>
</gene>
<dbReference type="PROSITE" id="PS50887">
    <property type="entry name" value="GGDEF"/>
    <property type="match status" value="1"/>
</dbReference>
<dbReference type="EMBL" id="QBMN01000002">
    <property type="protein sequence ID" value="PZO45690.1"/>
    <property type="molecule type" value="Genomic_DNA"/>
</dbReference>
<dbReference type="InterPro" id="IPR050706">
    <property type="entry name" value="Cyclic-di-GMP_PDE-like"/>
</dbReference>
<dbReference type="PANTHER" id="PTHR33121:SF70">
    <property type="entry name" value="SIGNALING PROTEIN YKOW"/>
    <property type="match status" value="1"/>
</dbReference>
<feature type="domain" description="GGDEF" evidence="1">
    <location>
        <begin position="22"/>
        <end position="145"/>
    </location>
</feature>
<evidence type="ECO:0000313" key="3">
    <source>
        <dbReference type="Proteomes" id="UP000249081"/>
    </source>
</evidence>
<proteinExistence type="predicted"/>
<accession>A0A2W4WMD5</accession>
<dbReference type="Gene3D" id="3.30.70.270">
    <property type="match status" value="1"/>
</dbReference>
<dbReference type="CDD" id="cd01949">
    <property type="entry name" value="GGDEF"/>
    <property type="match status" value="1"/>
</dbReference>
<protein>
    <recommendedName>
        <fullName evidence="1">GGDEF domain-containing protein</fullName>
    </recommendedName>
</protein>
<dbReference type="SUPFAM" id="SSF55073">
    <property type="entry name" value="Nucleotide cyclase"/>
    <property type="match status" value="1"/>
</dbReference>
<name>A0A2W4WMD5_9CYAN</name>
<dbReference type="Pfam" id="PF00990">
    <property type="entry name" value="GGDEF"/>
    <property type="match status" value="1"/>
</dbReference>
<reference evidence="3" key="1">
    <citation type="submission" date="2018-04" db="EMBL/GenBank/DDBJ databases">
        <authorList>
            <person name="Cornet L."/>
        </authorList>
    </citation>
    <scope>NUCLEOTIDE SEQUENCE [LARGE SCALE GENOMIC DNA]</scope>
</reference>
<sequence length="148" mass="16428">MKATLIRVFIWPSGAAVLAAVSVLILLLLHLPNTSGDRVLQTIGQRLRQFLPASAQLARVGGDEFAFLLPGHDQPTVDQWLNRLQTELSEPFSLARRRLSVASSMGVAMAHGDHPPTPQDLLRDAHTAMYRAKALNEYRYEIFASTMH</sequence>
<dbReference type="NCBIfam" id="TIGR00254">
    <property type="entry name" value="GGDEF"/>
    <property type="match status" value="1"/>
</dbReference>
<evidence type="ECO:0000313" key="2">
    <source>
        <dbReference type="EMBL" id="PZO45690.1"/>
    </source>
</evidence>
<dbReference type="Proteomes" id="UP000249081">
    <property type="component" value="Unassembled WGS sequence"/>
</dbReference>
<evidence type="ECO:0000259" key="1">
    <source>
        <dbReference type="PROSITE" id="PS50887"/>
    </source>
</evidence>
<dbReference type="InterPro" id="IPR000160">
    <property type="entry name" value="GGDEF_dom"/>
</dbReference>
<dbReference type="InterPro" id="IPR029787">
    <property type="entry name" value="Nucleotide_cyclase"/>
</dbReference>
<comment type="caution">
    <text evidence="2">The sequence shown here is derived from an EMBL/GenBank/DDBJ whole genome shotgun (WGS) entry which is preliminary data.</text>
</comment>
<dbReference type="AlphaFoldDB" id="A0A2W4WMD5"/>